<dbReference type="EMBL" id="AGTP01050868">
    <property type="status" value="NOT_ANNOTATED_CDS"/>
    <property type="molecule type" value="Genomic_DNA"/>
</dbReference>
<dbReference type="EMBL" id="AGTP01050866">
    <property type="status" value="NOT_ANNOTATED_CDS"/>
    <property type="molecule type" value="Genomic_DNA"/>
</dbReference>
<reference evidence="13" key="2">
    <citation type="submission" date="2025-08" db="UniProtKB">
        <authorList>
            <consortium name="Ensembl"/>
        </authorList>
    </citation>
    <scope>IDENTIFICATION</scope>
</reference>
<dbReference type="InterPro" id="IPR001245">
    <property type="entry name" value="Ser-Thr/Tyr_kinase_cat_dom"/>
</dbReference>
<evidence type="ECO:0000259" key="12">
    <source>
        <dbReference type="PROSITE" id="PS50081"/>
    </source>
</evidence>
<evidence type="ECO:0000313" key="14">
    <source>
        <dbReference type="Proteomes" id="UP000005215"/>
    </source>
</evidence>
<dbReference type="InterPro" id="IPR000719">
    <property type="entry name" value="Prot_kinase_dom"/>
</dbReference>
<dbReference type="EMBL" id="AGTP01050864">
    <property type="status" value="NOT_ANNOTATED_CDS"/>
    <property type="molecule type" value="Genomic_DNA"/>
</dbReference>
<feature type="compositionally biased region" description="Low complexity" evidence="10">
    <location>
        <begin position="425"/>
        <end position="438"/>
    </location>
</feature>
<dbReference type="GeneTree" id="ENSGT00940000156066"/>
<dbReference type="PANTHER" id="PTHR44329">
    <property type="entry name" value="SERINE/THREONINE-PROTEIN KINASE TNNI3K-RELATED"/>
    <property type="match status" value="1"/>
</dbReference>
<keyword evidence="1" id="KW-0597">Phosphoprotein</keyword>
<dbReference type="EMBL" id="AGTP01050869">
    <property type="status" value="NOT_ANNOTATED_CDS"/>
    <property type="molecule type" value="Genomic_DNA"/>
</dbReference>
<feature type="domain" description="Phorbol-ester/DAG-type" evidence="12">
    <location>
        <begin position="328"/>
        <end position="372"/>
    </location>
</feature>
<feature type="compositionally biased region" description="Basic and acidic residues" evidence="10">
    <location>
        <begin position="486"/>
        <end position="498"/>
    </location>
</feature>
<dbReference type="InterPro" id="IPR002219">
    <property type="entry name" value="PKC_DAG/PE"/>
</dbReference>
<reference evidence="14" key="1">
    <citation type="submission" date="2011-11" db="EMBL/GenBank/DDBJ databases">
        <title>The Draft Genome of Spermophilus tridecemlineatus.</title>
        <authorList>
            <consortium name="The Broad Institute Genome Assembly &amp; Analysis Group"/>
            <consortium name="Computational R&amp;D Group"/>
            <consortium name="and Sequencing Platform"/>
            <person name="Di Palma F."/>
            <person name="Alfoldi J."/>
            <person name="Johnson J."/>
            <person name="Berlin A."/>
            <person name="Gnerre S."/>
            <person name="Jaffe D."/>
            <person name="MacCallum I."/>
            <person name="Young S."/>
            <person name="Walker B.J."/>
            <person name="Lindblad-Toh K."/>
        </authorList>
    </citation>
    <scope>NUCLEOTIDE SEQUENCE [LARGE SCALE GENOMIC DNA]</scope>
</reference>
<dbReference type="GO" id="GO:0004674">
    <property type="term" value="F:protein serine/threonine kinase activity"/>
    <property type="evidence" value="ECO:0007669"/>
    <property type="project" value="UniProtKB-EC"/>
</dbReference>
<dbReference type="SUPFAM" id="SSF57889">
    <property type="entry name" value="Cysteine-rich domain"/>
    <property type="match status" value="1"/>
</dbReference>
<evidence type="ECO:0000256" key="5">
    <source>
        <dbReference type="ARBA" id="ARBA00022777"/>
    </source>
</evidence>
<feature type="compositionally biased region" description="Basic and acidic residues" evidence="10">
    <location>
        <begin position="167"/>
        <end position="184"/>
    </location>
</feature>
<dbReference type="InterPro" id="IPR046349">
    <property type="entry name" value="C1-like_sf"/>
</dbReference>
<comment type="catalytic activity">
    <reaction evidence="9">
        <text>L-seryl-[protein] + ATP = O-phospho-L-seryl-[protein] + ADP + H(+)</text>
        <dbReference type="Rhea" id="RHEA:17989"/>
        <dbReference type="Rhea" id="RHEA-COMP:9863"/>
        <dbReference type="Rhea" id="RHEA-COMP:11604"/>
        <dbReference type="ChEBI" id="CHEBI:15378"/>
        <dbReference type="ChEBI" id="CHEBI:29999"/>
        <dbReference type="ChEBI" id="CHEBI:30616"/>
        <dbReference type="ChEBI" id="CHEBI:83421"/>
        <dbReference type="ChEBI" id="CHEBI:456216"/>
        <dbReference type="EC" id="2.7.11.1"/>
    </reaction>
</comment>
<dbReference type="Pfam" id="PF07714">
    <property type="entry name" value="PK_Tyr_Ser-Thr"/>
    <property type="match status" value="1"/>
</dbReference>
<feature type="compositionally biased region" description="Acidic residues" evidence="10">
    <location>
        <begin position="500"/>
        <end position="509"/>
    </location>
</feature>
<dbReference type="PANTHER" id="PTHR44329:SF253">
    <property type="entry name" value="KINASE SUPPRESSOR OF RAS 2"/>
    <property type="match status" value="1"/>
</dbReference>
<dbReference type="EMBL" id="AGTP01050867">
    <property type="status" value="NOT_ANNOTATED_CDS"/>
    <property type="molecule type" value="Genomic_DNA"/>
</dbReference>
<keyword evidence="2" id="KW-0808">Transferase</keyword>
<dbReference type="Pfam" id="PF20406">
    <property type="entry name" value="SAM_KSR1_N"/>
    <property type="match status" value="1"/>
</dbReference>
<evidence type="ECO:0000313" key="13">
    <source>
        <dbReference type="Ensembl" id="ENSSTOP00000014886.2"/>
    </source>
</evidence>
<dbReference type="InterPro" id="IPR046933">
    <property type="entry name" value="SAM_KSR1_N_sf"/>
</dbReference>
<feature type="compositionally biased region" description="Acidic residues" evidence="10">
    <location>
        <begin position="516"/>
        <end position="525"/>
    </location>
</feature>
<protein>
    <submittedName>
        <fullName evidence="13">Kinase suppressor of ras 1</fullName>
    </submittedName>
</protein>
<dbReference type="Gene3D" id="3.30.200.20">
    <property type="entry name" value="Phosphorylase Kinase, domain 1"/>
    <property type="match status" value="1"/>
</dbReference>
<dbReference type="PROSITE" id="PS00479">
    <property type="entry name" value="ZF_DAG_PE_1"/>
    <property type="match status" value="1"/>
</dbReference>
<dbReference type="Gene3D" id="6.10.140.1120">
    <property type="match status" value="1"/>
</dbReference>
<keyword evidence="6" id="KW-0862">Zinc</keyword>
<dbReference type="SUPFAM" id="SSF56112">
    <property type="entry name" value="Protein kinase-like (PK-like)"/>
    <property type="match status" value="1"/>
</dbReference>
<dbReference type="InterPro" id="IPR046861">
    <property type="entry name" value="SAM_KSR1_N"/>
</dbReference>
<dbReference type="Gene3D" id="3.30.60.20">
    <property type="match status" value="1"/>
</dbReference>
<evidence type="ECO:0000259" key="11">
    <source>
        <dbReference type="PROSITE" id="PS50011"/>
    </source>
</evidence>
<dbReference type="InterPro" id="IPR013761">
    <property type="entry name" value="SAM/pointed_sf"/>
</dbReference>
<evidence type="ECO:0000256" key="4">
    <source>
        <dbReference type="ARBA" id="ARBA00022741"/>
    </source>
</evidence>
<evidence type="ECO:0000256" key="10">
    <source>
        <dbReference type="SAM" id="MobiDB-lite"/>
    </source>
</evidence>
<comment type="catalytic activity">
    <reaction evidence="8">
        <text>L-threonyl-[protein] + ATP = O-phospho-L-threonyl-[protein] + ADP + H(+)</text>
        <dbReference type="Rhea" id="RHEA:46608"/>
        <dbReference type="Rhea" id="RHEA-COMP:11060"/>
        <dbReference type="Rhea" id="RHEA-COMP:11605"/>
        <dbReference type="ChEBI" id="CHEBI:15378"/>
        <dbReference type="ChEBI" id="CHEBI:30013"/>
        <dbReference type="ChEBI" id="CHEBI:30616"/>
        <dbReference type="ChEBI" id="CHEBI:61977"/>
        <dbReference type="ChEBI" id="CHEBI:456216"/>
        <dbReference type="EC" id="2.7.11.1"/>
    </reaction>
</comment>
<feature type="region of interest" description="Disordered" evidence="10">
    <location>
        <begin position="167"/>
        <end position="207"/>
    </location>
</feature>
<dbReference type="AlphaFoldDB" id="I3MRZ1"/>
<keyword evidence="5" id="KW-0418">Kinase</keyword>
<evidence type="ECO:0000256" key="1">
    <source>
        <dbReference type="ARBA" id="ARBA00022553"/>
    </source>
</evidence>
<dbReference type="GO" id="GO:0046872">
    <property type="term" value="F:metal ion binding"/>
    <property type="evidence" value="ECO:0007669"/>
    <property type="project" value="UniProtKB-KW"/>
</dbReference>
<dbReference type="FunFam" id="3.30.60.20:FF:000010">
    <property type="entry name" value="Putative kinase suppressor of Ras 1"/>
    <property type="match status" value="1"/>
</dbReference>
<dbReference type="EMBL" id="AGTP01050865">
    <property type="status" value="NOT_ANNOTATED_CDS"/>
    <property type="molecule type" value="Genomic_DNA"/>
</dbReference>
<feature type="domain" description="Protein kinase" evidence="11">
    <location>
        <begin position="558"/>
        <end position="632"/>
    </location>
</feature>
<dbReference type="SMART" id="SM00109">
    <property type="entry name" value="C1"/>
    <property type="match status" value="1"/>
</dbReference>
<feature type="region of interest" description="Disordered" evidence="10">
    <location>
        <begin position="1"/>
        <end position="24"/>
    </location>
</feature>
<evidence type="ECO:0000256" key="2">
    <source>
        <dbReference type="ARBA" id="ARBA00022679"/>
    </source>
</evidence>
<evidence type="ECO:0000256" key="6">
    <source>
        <dbReference type="ARBA" id="ARBA00022833"/>
    </source>
</evidence>
<dbReference type="InterPro" id="IPR011009">
    <property type="entry name" value="Kinase-like_dom_sf"/>
</dbReference>
<dbReference type="SMR" id="I3MRZ1"/>
<gene>
    <name evidence="13" type="primary">KSR1</name>
</gene>
<keyword evidence="14" id="KW-1185">Reference proteome</keyword>
<keyword evidence="4" id="KW-0547">Nucleotide-binding</keyword>
<name>I3MRZ1_ICTTR</name>
<dbReference type="EMBL" id="AGTP01050870">
    <property type="status" value="NOT_ANNOTATED_CDS"/>
    <property type="molecule type" value="Genomic_DNA"/>
</dbReference>
<keyword evidence="7" id="KW-0067">ATP-binding</keyword>
<sequence length="632" mass="69420">MDRAALRAATMGEKKEGGGGGAGAAASRALQQCGQLQKLIDISLGSLRGLRTKCAVSNDLTQQEIRTLEAKLVRYICKQRQCKLSVPPSDRTPELNSYPRFSDWLDTFNVRPEVAQEIPRGLTLDALLEMNEAKMKETLRRCGASAEECGRLQQALTCLRKVTGLGGEHKEDSGWSSLDARRESSSGPCADALPPLGRVGSSGQGPRSISVSALPALDSPAPGLGEGLSDTCIPLHASGRLTPRALHSFITPPTTPQLRRHAKLKPPRTPPPPSRKVFQLLPSFPTLTRSKSHESQLGNRIDEVSPMRFDLPHGSPQMVRRDIGLSVTHRFSTKSWLSQVCHVCQKSMMFGVKCKHCRLKCHNKCTKEAPACRISFLPLTRLRRTESVPSDINNPVDRAAEPHFGTLPKALTKKEHPPAMNPLDSSSNPSSATSSTPSSPAPFPTPTNPSSATTPPNPSPGQRDSRFNFPDISAFPPPAPIPDSADSARLDDPPKADVLEFPEVEAEEPEAGKSEAEDDEDEVDDLPSSRRPWRGPISRKASQTSVYLQEWDIPFEQVELGEPIGQGRWGRVHRGRWHGEVAIRLLEMDGHNQDHLKLFKKEVMNYRQTRHENVVLFMGACMNPPHLAIITR</sequence>
<evidence type="ECO:0000256" key="3">
    <source>
        <dbReference type="ARBA" id="ARBA00022723"/>
    </source>
</evidence>
<feature type="region of interest" description="Disordered" evidence="10">
    <location>
        <begin position="246"/>
        <end position="276"/>
    </location>
</feature>
<accession>I3MRZ1</accession>
<dbReference type="PROSITE" id="PS50011">
    <property type="entry name" value="PROTEIN_KINASE_DOM"/>
    <property type="match status" value="1"/>
</dbReference>
<proteinExistence type="predicted"/>
<dbReference type="InterPro" id="IPR051681">
    <property type="entry name" value="Ser/Thr_Kinases-Pseudokinases"/>
</dbReference>
<dbReference type="FunFam" id="3.30.200.20:FF:000034">
    <property type="entry name" value="Kinase suppressor of Ras 1"/>
    <property type="match status" value="1"/>
</dbReference>
<dbReference type="Proteomes" id="UP000005215">
    <property type="component" value="Unassembled WGS sequence"/>
</dbReference>
<evidence type="ECO:0000256" key="9">
    <source>
        <dbReference type="ARBA" id="ARBA00048679"/>
    </source>
</evidence>
<feature type="region of interest" description="Disordered" evidence="10">
    <location>
        <begin position="411"/>
        <end position="538"/>
    </location>
</feature>
<reference evidence="13" key="3">
    <citation type="submission" date="2025-09" db="UniProtKB">
        <authorList>
            <consortium name="Ensembl"/>
        </authorList>
    </citation>
    <scope>IDENTIFICATION</scope>
</reference>
<dbReference type="Ensembl" id="ENSSTOT00000027456.2">
    <property type="protein sequence ID" value="ENSSTOP00000014886.2"/>
    <property type="gene ID" value="ENSSTOG00000021257.2"/>
</dbReference>
<dbReference type="PROSITE" id="PS50081">
    <property type="entry name" value="ZF_DAG_PE_2"/>
    <property type="match status" value="1"/>
</dbReference>
<dbReference type="FunFam" id="1.10.150.50:FF:000031">
    <property type="entry name" value="Kinase suppressor of Ras 2"/>
    <property type="match status" value="1"/>
</dbReference>
<evidence type="ECO:0000256" key="7">
    <source>
        <dbReference type="ARBA" id="ARBA00022840"/>
    </source>
</evidence>
<organism evidence="13 14">
    <name type="scientific">Ictidomys tridecemlineatus</name>
    <name type="common">Thirteen-lined ground squirrel</name>
    <name type="synonym">Spermophilus tridecemlineatus</name>
    <dbReference type="NCBI Taxonomy" id="43179"/>
    <lineage>
        <taxon>Eukaryota</taxon>
        <taxon>Metazoa</taxon>
        <taxon>Chordata</taxon>
        <taxon>Craniata</taxon>
        <taxon>Vertebrata</taxon>
        <taxon>Euteleostomi</taxon>
        <taxon>Mammalia</taxon>
        <taxon>Eutheria</taxon>
        <taxon>Euarchontoglires</taxon>
        <taxon>Glires</taxon>
        <taxon>Rodentia</taxon>
        <taxon>Sciuromorpha</taxon>
        <taxon>Sciuridae</taxon>
        <taxon>Xerinae</taxon>
        <taxon>Marmotini</taxon>
        <taxon>Ictidomys</taxon>
    </lineage>
</organism>
<evidence type="ECO:0000256" key="8">
    <source>
        <dbReference type="ARBA" id="ARBA00047899"/>
    </source>
</evidence>
<dbReference type="CDD" id="cd20872">
    <property type="entry name" value="C1_KSR1"/>
    <property type="match status" value="1"/>
</dbReference>
<dbReference type="Gene3D" id="1.10.150.50">
    <property type="entry name" value="Transcription Factor, Ets-1"/>
    <property type="match status" value="1"/>
</dbReference>
<dbReference type="GO" id="GO:0005524">
    <property type="term" value="F:ATP binding"/>
    <property type="evidence" value="ECO:0007669"/>
    <property type="project" value="UniProtKB-KW"/>
</dbReference>
<keyword evidence="3" id="KW-0479">Metal-binding</keyword>